<dbReference type="STRING" id="767452.AVL62_07725"/>
<proteinExistence type="predicted"/>
<dbReference type="Proteomes" id="UP000054837">
    <property type="component" value="Unassembled WGS sequence"/>
</dbReference>
<protein>
    <submittedName>
        <fullName evidence="2">Uncharacterized protein</fullName>
    </submittedName>
</protein>
<feature type="region of interest" description="Disordered" evidence="1">
    <location>
        <begin position="1"/>
        <end position="81"/>
    </location>
</feature>
<dbReference type="AlphaFoldDB" id="A0A0W8I249"/>
<dbReference type="EMBL" id="LQBL01000031">
    <property type="protein sequence ID" value="KUG51827.1"/>
    <property type="molecule type" value="Genomic_DNA"/>
</dbReference>
<accession>A0A0W8I249</accession>
<name>A0A0W8I249_9MICO</name>
<feature type="compositionally biased region" description="Basic and acidic residues" evidence="1">
    <location>
        <begin position="66"/>
        <end position="75"/>
    </location>
</feature>
<organism evidence="2 3">
    <name type="scientific">Serinicoccus chungangensis</name>
    <dbReference type="NCBI Taxonomy" id="767452"/>
    <lineage>
        <taxon>Bacteria</taxon>
        <taxon>Bacillati</taxon>
        <taxon>Actinomycetota</taxon>
        <taxon>Actinomycetes</taxon>
        <taxon>Micrococcales</taxon>
        <taxon>Ornithinimicrobiaceae</taxon>
        <taxon>Serinicoccus</taxon>
    </lineage>
</organism>
<evidence type="ECO:0000313" key="3">
    <source>
        <dbReference type="Proteomes" id="UP000054837"/>
    </source>
</evidence>
<feature type="compositionally biased region" description="Acidic residues" evidence="1">
    <location>
        <begin position="1"/>
        <end position="10"/>
    </location>
</feature>
<sequence length="228" mass="22520">MLVAGCDDDAGGGGDDPASGDGQTSTPTGGGGDTGGGDAGGDGADGTADAPAAEPAPPPTAPADIEPERGERSVSEDGSTITVQGDRAAFVTPTGNLACVLNGPSASCQLLDMAYSPNPDHLVEDAVGECAADAADTMVLTDAGGVWTCPPETLTRTAAATEGGWWAEAAGAPTTGVEDTDAAVLEYGLTLRVGDTTCLSSEDGVTCRSGDLGRQFFISRNAYRFGAS</sequence>
<feature type="compositionally biased region" description="Low complexity" evidence="1">
    <location>
        <begin position="16"/>
        <end position="27"/>
    </location>
</feature>
<evidence type="ECO:0000256" key="1">
    <source>
        <dbReference type="SAM" id="MobiDB-lite"/>
    </source>
</evidence>
<reference evidence="2 3" key="1">
    <citation type="submission" date="2015-12" db="EMBL/GenBank/DDBJ databases">
        <title>Serinicoccus chungangenesis strain CD08_5 genome sequencing and assembly.</title>
        <authorList>
            <person name="Chander A.M."/>
            <person name="Kaur G."/>
            <person name="Nair G.R."/>
            <person name="Dhawan D.K."/>
            <person name="Kochhar R.K."/>
            <person name="Mayilraj S."/>
            <person name="Bhadada S.K."/>
        </authorList>
    </citation>
    <scope>NUCLEOTIDE SEQUENCE [LARGE SCALE GENOMIC DNA]</scope>
    <source>
        <strain evidence="2 3">CD08_5</strain>
    </source>
</reference>
<gene>
    <name evidence="2" type="ORF">AVL62_07725</name>
</gene>
<comment type="caution">
    <text evidence="2">The sequence shown here is derived from an EMBL/GenBank/DDBJ whole genome shotgun (WGS) entry which is preliminary data.</text>
</comment>
<keyword evidence="3" id="KW-1185">Reference proteome</keyword>
<feature type="compositionally biased region" description="Gly residues" evidence="1">
    <location>
        <begin position="28"/>
        <end position="44"/>
    </location>
</feature>
<evidence type="ECO:0000313" key="2">
    <source>
        <dbReference type="EMBL" id="KUG51827.1"/>
    </source>
</evidence>